<keyword evidence="1" id="KW-0472">Membrane</keyword>
<feature type="transmembrane region" description="Helical" evidence="1">
    <location>
        <begin position="12"/>
        <end position="34"/>
    </location>
</feature>
<name>A0A7C1XBS3_9PSED</name>
<sequence length="91" mass="9825">MRKGSASFYGYLRSGVLCFVCLIVPTLCVVTLIWTLCVRQSTPSVGGCIPTRSVGTISRAQTRGAITTRQSCRRRGARSGCASGGRWRRAP</sequence>
<reference evidence="2" key="1">
    <citation type="journal article" date="2020" name="mSystems">
        <title>Genome- and Community-Level Interaction Insights into Carbon Utilization and Element Cycling Functions of Hydrothermarchaeota in Hydrothermal Sediment.</title>
        <authorList>
            <person name="Zhou Z."/>
            <person name="Liu Y."/>
            <person name="Xu W."/>
            <person name="Pan J."/>
            <person name="Luo Z.H."/>
            <person name="Li M."/>
        </authorList>
    </citation>
    <scope>NUCLEOTIDE SEQUENCE [LARGE SCALE GENOMIC DNA]</scope>
    <source>
        <strain evidence="2">SpSt-200</strain>
    </source>
</reference>
<protein>
    <submittedName>
        <fullName evidence="2">Uncharacterized protein</fullName>
    </submittedName>
</protein>
<gene>
    <name evidence="2" type="ORF">ENP23_02765</name>
</gene>
<comment type="caution">
    <text evidence="2">The sequence shown here is derived from an EMBL/GenBank/DDBJ whole genome shotgun (WGS) entry which is preliminary data.</text>
</comment>
<keyword evidence="1" id="KW-1133">Transmembrane helix</keyword>
<evidence type="ECO:0000256" key="1">
    <source>
        <dbReference type="SAM" id="Phobius"/>
    </source>
</evidence>
<organism evidence="2">
    <name type="scientific">Pseudomonas graminis</name>
    <dbReference type="NCBI Taxonomy" id="158627"/>
    <lineage>
        <taxon>Bacteria</taxon>
        <taxon>Pseudomonadati</taxon>
        <taxon>Pseudomonadota</taxon>
        <taxon>Gammaproteobacteria</taxon>
        <taxon>Pseudomonadales</taxon>
        <taxon>Pseudomonadaceae</taxon>
        <taxon>Pseudomonas</taxon>
    </lineage>
</organism>
<evidence type="ECO:0000313" key="2">
    <source>
        <dbReference type="EMBL" id="HEF24679.1"/>
    </source>
</evidence>
<proteinExistence type="predicted"/>
<dbReference type="AlphaFoldDB" id="A0A7C1XBS3"/>
<accession>A0A7C1XBS3</accession>
<dbReference type="EMBL" id="DSIN01000009">
    <property type="protein sequence ID" value="HEF24679.1"/>
    <property type="molecule type" value="Genomic_DNA"/>
</dbReference>
<keyword evidence="1" id="KW-0812">Transmembrane</keyword>